<evidence type="ECO:0000259" key="2">
    <source>
        <dbReference type="Pfam" id="PF13240"/>
    </source>
</evidence>
<protein>
    <submittedName>
        <fullName evidence="4">SPFH domain-containing protein</fullName>
    </submittedName>
</protein>
<dbReference type="InterPro" id="IPR025874">
    <property type="entry name" value="DZR"/>
</dbReference>
<dbReference type="EMBL" id="DVKI01000109">
    <property type="protein sequence ID" value="HIT17425.1"/>
    <property type="molecule type" value="Genomic_DNA"/>
</dbReference>
<evidence type="ECO:0000313" key="4">
    <source>
        <dbReference type="EMBL" id="HIT17425.1"/>
    </source>
</evidence>
<dbReference type="Pfam" id="PF13421">
    <property type="entry name" value="Band_7_1"/>
    <property type="match status" value="1"/>
</dbReference>
<accession>A0A9D1KAP2</accession>
<dbReference type="Proteomes" id="UP000886893">
    <property type="component" value="Unassembled WGS sequence"/>
</dbReference>
<organism evidence="4 5">
    <name type="scientific">Candidatus Caccosoma faecigallinarum</name>
    <dbReference type="NCBI Taxonomy" id="2840720"/>
    <lineage>
        <taxon>Bacteria</taxon>
        <taxon>Bacillati</taxon>
        <taxon>Bacillota</taxon>
        <taxon>Bacillota incertae sedis</taxon>
        <taxon>Candidatus Caccosoma</taxon>
    </lineage>
</organism>
<dbReference type="InterPro" id="IPR033880">
    <property type="entry name" value="SPFH_YdjI"/>
</dbReference>
<dbReference type="CDD" id="cd03408">
    <property type="entry name" value="SPFH_like_u1"/>
    <property type="match status" value="1"/>
</dbReference>
<dbReference type="Pfam" id="PF12773">
    <property type="entry name" value="DZR"/>
    <property type="match status" value="1"/>
</dbReference>
<evidence type="ECO:0000259" key="3">
    <source>
        <dbReference type="Pfam" id="PF13421"/>
    </source>
</evidence>
<dbReference type="SUPFAM" id="SSF117892">
    <property type="entry name" value="Band 7/SPFH domain"/>
    <property type="match status" value="1"/>
</dbReference>
<dbReference type="InterPro" id="IPR038587">
    <property type="entry name" value="Ribosomal_eL40_sf"/>
</dbReference>
<comment type="caution">
    <text evidence="4">The sequence shown here is derived from an EMBL/GenBank/DDBJ whole genome shotgun (WGS) entry which is preliminary data.</text>
</comment>
<dbReference type="InterPro" id="IPR036013">
    <property type="entry name" value="Band_7/SPFH_dom_sf"/>
</dbReference>
<dbReference type="PANTHER" id="PTHR37826:SF2">
    <property type="entry name" value="ZINC-RIBBON DOMAIN-CONTAINING PROTEIN"/>
    <property type="match status" value="1"/>
</dbReference>
<proteinExistence type="predicted"/>
<evidence type="ECO:0000313" key="5">
    <source>
        <dbReference type="Proteomes" id="UP000886893"/>
    </source>
</evidence>
<reference evidence="4" key="2">
    <citation type="journal article" date="2021" name="PeerJ">
        <title>Extensive microbial diversity within the chicken gut microbiome revealed by metagenomics and culture.</title>
        <authorList>
            <person name="Gilroy R."/>
            <person name="Ravi A."/>
            <person name="Getino M."/>
            <person name="Pursley I."/>
            <person name="Horton D.L."/>
            <person name="Alikhan N.F."/>
            <person name="Baker D."/>
            <person name="Gharbi K."/>
            <person name="Hall N."/>
            <person name="Watson M."/>
            <person name="Adriaenssens E.M."/>
            <person name="Foster-Nyarko E."/>
            <person name="Jarju S."/>
            <person name="Secka A."/>
            <person name="Antonio M."/>
            <person name="Oren A."/>
            <person name="Chaudhuri R.R."/>
            <person name="La Ragione R."/>
            <person name="Hildebrand F."/>
            <person name="Pallen M.J."/>
        </authorList>
    </citation>
    <scope>NUCLEOTIDE SEQUENCE</scope>
    <source>
        <strain evidence="4">14508</strain>
    </source>
</reference>
<dbReference type="AlphaFoldDB" id="A0A9D1KAP2"/>
<feature type="domain" description="Zinc-ribbon" evidence="2">
    <location>
        <begin position="354"/>
        <end position="375"/>
    </location>
</feature>
<dbReference type="InterPro" id="IPR026870">
    <property type="entry name" value="Zinc_ribbon_dom"/>
</dbReference>
<dbReference type="Gene3D" id="3.30.479.30">
    <property type="entry name" value="Band 7 domain"/>
    <property type="match status" value="1"/>
</dbReference>
<name>A0A9D1KAP2_9FIRM</name>
<dbReference type="Pfam" id="PF13240">
    <property type="entry name" value="Zn_Ribbon_1"/>
    <property type="match status" value="1"/>
</dbReference>
<reference evidence="4" key="1">
    <citation type="submission" date="2020-10" db="EMBL/GenBank/DDBJ databases">
        <authorList>
            <person name="Gilroy R."/>
        </authorList>
    </citation>
    <scope>NUCLEOTIDE SEQUENCE</scope>
    <source>
        <strain evidence="4">14508</strain>
    </source>
</reference>
<feature type="domain" description="DZANK-type" evidence="1">
    <location>
        <begin position="298"/>
        <end position="344"/>
    </location>
</feature>
<evidence type="ECO:0000259" key="1">
    <source>
        <dbReference type="Pfam" id="PF12773"/>
    </source>
</evidence>
<dbReference type="PANTHER" id="PTHR37826">
    <property type="entry name" value="FLOTILLIN BAND_7_5 DOMAIN PROTEIN"/>
    <property type="match status" value="1"/>
</dbReference>
<gene>
    <name evidence="4" type="ORF">IAD04_03470</name>
</gene>
<feature type="domain" description="SPFH" evidence="3">
    <location>
        <begin position="26"/>
        <end position="235"/>
    </location>
</feature>
<dbReference type="Gene3D" id="4.10.1060.50">
    <property type="match status" value="1"/>
</dbReference>
<sequence>MGLFKKIRAQLINVIEWQDTNSQDMVYRFPCDGNEIKNGAQLTVRASQVAIFVNEGQIADVFTEGRYKLTTANIPVLTKLNSWKYDFNSPFKAEVYFVNTRQFPNLKWGTSNPIVKRDAEFGAVRVRAFGNYTIKVDDAAVFLKEVFGTLPSYSTKDIQDHIKTIVVSSFSDFMSETKIPILDISTMYEEIGEGTRKKVSEKLASLGLTTTSVIVENISLPEDVEKAIDKRSSMAAIGDMNLYTQYQAADSIKDAAKNEGGIAGLGVGLGAGVGFGKIMGDAMSNASNANTTQKLIICPNCHQENPVNAKFCGNCGQLLKPRKKECVKCHHEIPEGTKFCPECGAVQVEIEKECPKCHHKVKGNSKFCPECGEPLK</sequence>